<evidence type="ECO:0000313" key="3">
    <source>
        <dbReference type="Proteomes" id="UP000622687"/>
    </source>
</evidence>
<evidence type="ECO:0000313" key="2">
    <source>
        <dbReference type="EMBL" id="MBI6872080.1"/>
    </source>
</evidence>
<feature type="domain" description="DUF3786" evidence="1">
    <location>
        <begin position="25"/>
        <end position="205"/>
    </location>
</feature>
<sequence>MGENKINNYSLCYENLCAEFHKYHPEEMARRSGAYYDSEKQQLTLTYFNREYLILYPKGTVTLKEDVQENFSKGDNRKIIDKTVILSYLYRCTKSNLTNKWVPFRELEGVGHAYDGFALQGINRLVKFFGNKGDLFLKAGLKLGGKEFTSGDVGLEIKVLPNVPMAFILWLADEEFEAEAAILYDYSATKELHVEDLAGLCSMAADELIGAAKKILEIGEL</sequence>
<dbReference type="AlphaFoldDB" id="A0A934HXB1"/>
<name>A0A934HXB1_9CLOT</name>
<proteinExistence type="predicted"/>
<gene>
    <name evidence="2" type="ORF">I6U51_05075</name>
</gene>
<keyword evidence="3" id="KW-1185">Reference proteome</keyword>
<reference evidence="2" key="1">
    <citation type="submission" date="2020-12" db="EMBL/GenBank/DDBJ databases">
        <title>Clostridium thailandense sp. nov., a novel acetogenic bacterium isolated from peat land soil in Thailand.</title>
        <authorList>
            <person name="Chaikitkaew S."/>
            <person name="Birkeland N.K."/>
        </authorList>
    </citation>
    <scope>NUCLEOTIDE SEQUENCE</scope>
    <source>
        <strain evidence="2">DSM 17425</strain>
    </source>
</reference>
<organism evidence="2 3">
    <name type="scientific">Clostridium aciditolerans</name>
    <dbReference type="NCBI Taxonomy" id="339861"/>
    <lineage>
        <taxon>Bacteria</taxon>
        <taxon>Bacillati</taxon>
        <taxon>Bacillota</taxon>
        <taxon>Clostridia</taxon>
        <taxon>Eubacteriales</taxon>
        <taxon>Clostridiaceae</taxon>
        <taxon>Clostridium</taxon>
    </lineage>
</organism>
<dbReference type="Proteomes" id="UP000622687">
    <property type="component" value="Unassembled WGS sequence"/>
</dbReference>
<dbReference type="RefSeq" id="WP_211141525.1">
    <property type="nucleotide sequence ID" value="NZ_JAEEGB010000005.1"/>
</dbReference>
<dbReference type="InterPro" id="IPR024264">
    <property type="entry name" value="DUF3786"/>
</dbReference>
<comment type="caution">
    <text evidence="2">The sequence shown here is derived from an EMBL/GenBank/DDBJ whole genome shotgun (WGS) entry which is preliminary data.</text>
</comment>
<accession>A0A934HXB1</accession>
<protein>
    <submittedName>
        <fullName evidence="2">DUF3786 domain-containing protein</fullName>
    </submittedName>
</protein>
<dbReference type="Pfam" id="PF12654">
    <property type="entry name" value="DUF3786"/>
    <property type="match status" value="1"/>
</dbReference>
<evidence type="ECO:0000259" key="1">
    <source>
        <dbReference type="Pfam" id="PF12654"/>
    </source>
</evidence>
<dbReference type="EMBL" id="JAEEGB010000005">
    <property type="protein sequence ID" value="MBI6872080.1"/>
    <property type="molecule type" value="Genomic_DNA"/>
</dbReference>